<name>M6JDQ2_9LEPT</name>
<accession>M6JDQ2</accession>
<dbReference type="AlphaFoldDB" id="M6JDQ2"/>
<organism evidence="1 2">
    <name type="scientific">Leptospira santarosai serovar Arenal str. MAVJ 401</name>
    <dbReference type="NCBI Taxonomy" id="1049976"/>
    <lineage>
        <taxon>Bacteria</taxon>
        <taxon>Pseudomonadati</taxon>
        <taxon>Spirochaetota</taxon>
        <taxon>Spirochaetia</taxon>
        <taxon>Leptospirales</taxon>
        <taxon>Leptospiraceae</taxon>
        <taxon>Leptospira</taxon>
    </lineage>
</organism>
<evidence type="ECO:0000313" key="1">
    <source>
        <dbReference type="EMBL" id="EMN20074.1"/>
    </source>
</evidence>
<comment type="caution">
    <text evidence="1">The sequence shown here is derived from an EMBL/GenBank/DDBJ whole genome shotgun (WGS) entry which is preliminary data.</text>
</comment>
<evidence type="ECO:0000313" key="2">
    <source>
        <dbReference type="Proteomes" id="UP000012106"/>
    </source>
</evidence>
<sequence length="38" mass="4223">MLSLSFVSSQNAVMKTKKSTTNTLVIDLYALAFLSNVW</sequence>
<proteinExistence type="predicted"/>
<gene>
    <name evidence="1" type="ORF">LEP1GSC063_0002</name>
</gene>
<dbReference type="Proteomes" id="UP000012106">
    <property type="component" value="Unassembled WGS sequence"/>
</dbReference>
<protein>
    <submittedName>
        <fullName evidence="1">Uncharacterized protein</fullName>
    </submittedName>
</protein>
<dbReference type="EMBL" id="AHMU02000076">
    <property type="protein sequence ID" value="EMN20074.1"/>
    <property type="molecule type" value="Genomic_DNA"/>
</dbReference>
<reference evidence="1 2" key="1">
    <citation type="submission" date="2013-01" db="EMBL/GenBank/DDBJ databases">
        <authorList>
            <person name="Harkins D.M."/>
            <person name="Durkin A.S."/>
            <person name="Brinkac L.M."/>
            <person name="Haft D.H."/>
            <person name="Selengut J.D."/>
            <person name="Sanka R."/>
            <person name="DePew J."/>
            <person name="Purushe J."/>
            <person name="Hartskeerl R.A."/>
            <person name="Ahmed A."/>
            <person name="van der Linden H."/>
            <person name="Goris M.G.A."/>
            <person name="Vinetz J.M."/>
            <person name="Sutton G.G."/>
            <person name="Nierman W.C."/>
            <person name="Fouts D.E."/>
        </authorList>
    </citation>
    <scope>NUCLEOTIDE SEQUENCE [LARGE SCALE GENOMIC DNA]</scope>
    <source>
        <strain evidence="1 2">MAVJ 401</strain>
    </source>
</reference>